<dbReference type="SUPFAM" id="SSF53098">
    <property type="entry name" value="Ribonuclease H-like"/>
    <property type="match status" value="1"/>
</dbReference>
<keyword evidence="5" id="KW-1185">Reference proteome</keyword>
<sequence>MGHQGIERNLSLLRQRCFWGGMYEDVEQWVKKCQRCMLAKMPQPKIKAPWASFLASRPLEVVAVDFTTLEPATDGRENVLVVTDVFTKFSQAFPTRDQKAETTAKILLREWFLKYGVPQRLHSDQGRNFESMGTHRTICALDALLGQEPVTDEKLDWLKVHQERLRDAHARAKEYAERKAVERARQHEDKVYCPAIEVGQHVYLRHRPPGRNKIQVAWSSTVYRVLETLQLSCPSTLPGTSWRMCSVENPTATPVSEPGDLSVDQVESGRSNDSSGAESQEILNDTPEVTPVSVVLEREESNLLVENPMMRPVPAPRKKKEESVKSAVPCPSERRTQRTSAGVHSNPNRLPKSACNAVSFSPDVLSQVLAGMVLYTTGRLQGALDD</sequence>
<evidence type="ECO:0000259" key="3">
    <source>
        <dbReference type="PROSITE" id="PS50994"/>
    </source>
</evidence>
<dbReference type="Proteomes" id="UP001558613">
    <property type="component" value="Unassembled WGS sequence"/>
</dbReference>
<gene>
    <name evidence="4" type="ORF">QQF64_001962</name>
</gene>
<dbReference type="PANTHER" id="PTHR37984:SF15">
    <property type="entry name" value="INTEGRASE CATALYTIC DOMAIN-CONTAINING PROTEIN"/>
    <property type="match status" value="1"/>
</dbReference>
<dbReference type="InterPro" id="IPR041588">
    <property type="entry name" value="Integrase_H2C2"/>
</dbReference>
<feature type="domain" description="Integrase catalytic" evidence="3">
    <location>
        <begin position="54"/>
        <end position="151"/>
    </location>
</feature>
<dbReference type="InterPro" id="IPR001584">
    <property type="entry name" value="Integrase_cat-core"/>
</dbReference>
<dbReference type="Pfam" id="PF17921">
    <property type="entry name" value="Integrase_H2C2"/>
    <property type="match status" value="1"/>
</dbReference>
<evidence type="ECO:0000313" key="4">
    <source>
        <dbReference type="EMBL" id="KAL1266287.1"/>
    </source>
</evidence>
<evidence type="ECO:0000256" key="1">
    <source>
        <dbReference type="ARBA" id="ARBA00039658"/>
    </source>
</evidence>
<dbReference type="EMBL" id="JAYMGO010000010">
    <property type="protein sequence ID" value="KAL1266287.1"/>
    <property type="molecule type" value="Genomic_DNA"/>
</dbReference>
<dbReference type="InterPro" id="IPR012337">
    <property type="entry name" value="RNaseH-like_sf"/>
</dbReference>
<feature type="compositionally biased region" description="Polar residues" evidence="2">
    <location>
        <begin position="338"/>
        <end position="348"/>
    </location>
</feature>
<protein>
    <recommendedName>
        <fullName evidence="1">Gypsy retrotransposon integrase-like protein 1</fullName>
    </recommendedName>
</protein>
<feature type="region of interest" description="Disordered" evidence="2">
    <location>
        <begin position="248"/>
        <end position="290"/>
    </location>
</feature>
<feature type="compositionally biased region" description="Polar residues" evidence="2">
    <location>
        <begin position="268"/>
        <end position="283"/>
    </location>
</feature>
<dbReference type="Gene3D" id="3.30.420.10">
    <property type="entry name" value="Ribonuclease H-like superfamily/Ribonuclease H"/>
    <property type="match status" value="1"/>
</dbReference>
<evidence type="ECO:0000256" key="2">
    <source>
        <dbReference type="SAM" id="MobiDB-lite"/>
    </source>
</evidence>
<proteinExistence type="predicted"/>
<organism evidence="4 5">
    <name type="scientific">Cirrhinus molitorella</name>
    <name type="common">mud carp</name>
    <dbReference type="NCBI Taxonomy" id="172907"/>
    <lineage>
        <taxon>Eukaryota</taxon>
        <taxon>Metazoa</taxon>
        <taxon>Chordata</taxon>
        <taxon>Craniata</taxon>
        <taxon>Vertebrata</taxon>
        <taxon>Euteleostomi</taxon>
        <taxon>Actinopterygii</taxon>
        <taxon>Neopterygii</taxon>
        <taxon>Teleostei</taxon>
        <taxon>Ostariophysi</taxon>
        <taxon>Cypriniformes</taxon>
        <taxon>Cyprinidae</taxon>
        <taxon>Labeoninae</taxon>
        <taxon>Labeonini</taxon>
        <taxon>Cirrhinus</taxon>
    </lineage>
</organism>
<evidence type="ECO:0000313" key="5">
    <source>
        <dbReference type="Proteomes" id="UP001558613"/>
    </source>
</evidence>
<feature type="region of interest" description="Disordered" evidence="2">
    <location>
        <begin position="310"/>
        <end position="351"/>
    </location>
</feature>
<dbReference type="InterPro" id="IPR036397">
    <property type="entry name" value="RNaseH_sf"/>
</dbReference>
<dbReference type="Pfam" id="PF00665">
    <property type="entry name" value="rve"/>
    <property type="match status" value="1"/>
</dbReference>
<dbReference type="InterPro" id="IPR050951">
    <property type="entry name" value="Retrovirus_Pol_polyprotein"/>
</dbReference>
<dbReference type="Gene3D" id="1.10.340.70">
    <property type="match status" value="1"/>
</dbReference>
<dbReference type="PANTHER" id="PTHR37984">
    <property type="entry name" value="PROTEIN CBG26694"/>
    <property type="match status" value="1"/>
</dbReference>
<reference evidence="4 5" key="1">
    <citation type="submission" date="2023-09" db="EMBL/GenBank/DDBJ databases">
        <authorList>
            <person name="Wang M."/>
        </authorList>
    </citation>
    <scope>NUCLEOTIDE SEQUENCE [LARGE SCALE GENOMIC DNA]</scope>
    <source>
        <strain evidence="4">GT-2023</strain>
        <tissue evidence="4">Liver</tissue>
    </source>
</reference>
<accession>A0ABR3MNV6</accession>
<dbReference type="PROSITE" id="PS50994">
    <property type="entry name" value="INTEGRASE"/>
    <property type="match status" value="1"/>
</dbReference>
<comment type="caution">
    <text evidence="4">The sequence shown here is derived from an EMBL/GenBank/DDBJ whole genome shotgun (WGS) entry which is preliminary data.</text>
</comment>
<name>A0ABR3MNV6_9TELE</name>